<dbReference type="Pfam" id="PF03706">
    <property type="entry name" value="LPG_synthase_TM"/>
    <property type="match status" value="1"/>
</dbReference>
<dbReference type="InterPro" id="IPR022791">
    <property type="entry name" value="L-PG_synthase/AglD"/>
</dbReference>
<feature type="transmembrane region" description="Helical" evidence="6">
    <location>
        <begin position="293"/>
        <end position="317"/>
    </location>
</feature>
<sequence>MKPQTKKLLKIIIPLVIGVFFVVISIARFEAEERQLIWENIKKADLFWVSISVFLGVLSHMSRAYRWHYLLQPLNVKPRFSNTFMSLMFGYLANLGVPRSGEVLRAVSLSNYEEVKFQESFGTIVTERVIDFIMLLGIVGLTIAMQAEIILGFFEEQSINPVMTFGIMLLLIVIFLVGLKILRKSNHALIIKIREFLEGVLKGMKSILKMKNRSAFIAHTFLIWFLYVAMFVVVKYSVPETADLGLNVMLVAFVFGSFSMSITNGGIGIYPVTVGASIALFGGSEVAGESFGWIVWVAQTLMVIVIGGISAILLPLVNKN</sequence>
<feature type="transmembrane region" description="Helical" evidence="6">
    <location>
        <begin position="244"/>
        <end position="262"/>
    </location>
</feature>
<evidence type="ECO:0008006" key="9">
    <source>
        <dbReference type="Google" id="ProtNLM"/>
    </source>
</evidence>
<dbReference type="NCBIfam" id="TIGR00374">
    <property type="entry name" value="flippase-like domain"/>
    <property type="match status" value="1"/>
</dbReference>
<comment type="subcellular location">
    <subcellularLocation>
        <location evidence="1">Cell membrane</location>
        <topology evidence="1">Multi-pass membrane protein</topology>
    </subcellularLocation>
</comment>
<reference evidence="7 8" key="1">
    <citation type="submission" date="2016-10" db="EMBL/GenBank/DDBJ databases">
        <authorList>
            <person name="de Groot N.N."/>
        </authorList>
    </citation>
    <scope>NUCLEOTIDE SEQUENCE [LARGE SCALE GENOMIC DNA]</scope>
    <source>
        <strain evidence="7 8">DSM 23581</strain>
    </source>
</reference>
<dbReference type="EMBL" id="FNQF01000001">
    <property type="protein sequence ID" value="SDZ78104.1"/>
    <property type="molecule type" value="Genomic_DNA"/>
</dbReference>
<evidence type="ECO:0000256" key="6">
    <source>
        <dbReference type="SAM" id="Phobius"/>
    </source>
</evidence>
<evidence type="ECO:0000256" key="2">
    <source>
        <dbReference type="ARBA" id="ARBA00022475"/>
    </source>
</evidence>
<keyword evidence="5 6" id="KW-0472">Membrane</keyword>
<dbReference type="GO" id="GO:0005886">
    <property type="term" value="C:plasma membrane"/>
    <property type="evidence" value="ECO:0007669"/>
    <property type="project" value="UniProtKB-SubCell"/>
</dbReference>
<proteinExistence type="predicted"/>
<keyword evidence="8" id="KW-1185">Reference proteome</keyword>
<gene>
    <name evidence="7" type="ORF">SAMN05421540_101274</name>
</gene>
<dbReference type="RefSeq" id="WP_093238357.1">
    <property type="nucleotide sequence ID" value="NZ_FNQF01000001.1"/>
</dbReference>
<feature type="transmembrane region" description="Helical" evidence="6">
    <location>
        <begin position="132"/>
        <end position="154"/>
    </location>
</feature>
<dbReference type="PANTHER" id="PTHR39087:SF2">
    <property type="entry name" value="UPF0104 MEMBRANE PROTEIN MJ1595"/>
    <property type="match status" value="1"/>
</dbReference>
<feature type="transmembrane region" description="Helical" evidence="6">
    <location>
        <begin position="160"/>
        <end position="182"/>
    </location>
</feature>
<feature type="transmembrane region" description="Helical" evidence="6">
    <location>
        <begin position="7"/>
        <end position="26"/>
    </location>
</feature>
<evidence type="ECO:0000313" key="7">
    <source>
        <dbReference type="EMBL" id="SDZ78104.1"/>
    </source>
</evidence>
<evidence type="ECO:0000313" key="8">
    <source>
        <dbReference type="Proteomes" id="UP000198820"/>
    </source>
</evidence>
<evidence type="ECO:0000256" key="5">
    <source>
        <dbReference type="ARBA" id="ARBA00023136"/>
    </source>
</evidence>
<dbReference type="AlphaFoldDB" id="A0A1H3VV49"/>
<evidence type="ECO:0000256" key="4">
    <source>
        <dbReference type="ARBA" id="ARBA00022989"/>
    </source>
</evidence>
<accession>A0A1H3VV49</accession>
<dbReference type="STRING" id="908615.SAMN05421540_101274"/>
<keyword evidence="3 6" id="KW-0812">Transmembrane</keyword>
<dbReference type="PANTHER" id="PTHR39087">
    <property type="entry name" value="UPF0104 MEMBRANE PROTEIN MJ1595"/>
    <property type="match status" value="1"/>
</dbReference>
<feature type="transmembrane region" description="Helical" evidence="6">
    <location>
        <begin position="46"/>
        <end position="65"/>
    </location>
</feature>
<feature type="transmembrane region" description="Helical" evidence="6">
    <location>
        <begin position="269"/>
        <end position="287"/>
    </location>
</feature>
<evidence type="ECO:0000256" key="3">
    <source>
        <dbReference type="ARBA" id="ARBA00022692"/>
    </source>
</evidence>
<dbReference type="Proteomes" id="UP000198820">
    <property type="component" value="Unassembled WGS sequence"/>
</dbReference>
<feature type="transmembrane region" description="Helical" evidence="6">
    <location>
        <begin position="215"/>
        <end position="238"/>
    </location>
</feature>
<evidence type="ECO:0000256" key="1">
    <source>
        <dbReference type="ARBA" id="ARBA00004651"/>
    </source>
</evidence>
<keyword evidence="2" id="KW-1003">Cell membrane</keyword>
<protein>
    <recommendedName>
        <fullName evidence="9">Lysylphosphatidylglycerol synthase TM region</fullName>
    </recommendedName>
</protein>
<organism evidence="7 8">
    <name type="scientific">Psychroflexus halocasei</name>
    <dbReference type="NCBI Taxonomy" id="908615"/>
    <lineage>
        <taxon>Bacteria</taxon>
        <taxon>Pseudomonadati</taxon>
        <taxon>Bacteroidota</taxon>
        <taxon>Flavobacteriia</taxon>
        <taxon>Flavobacteriales</taxon>
        <taxon>Flavobacteriaceae</taxon>
        <taxon>Psychroflexus</taxon>
    </lineage>
</organism>
<keyword evidence="4 6" id="KW-1133">Transmembrane helix</keyword>
<name>A0A1H3VV49_9FLAO</name>